<accession>A0ACC1M7B8</accession>
<dbReference type="EMBL" id="JANBVB010000047">
    <property type="protein sequence ID" value="KAJ2898806.1"/>
    <property type="molecule type" value="Genomic_DNA"/>
</dbReference>
<sequence length="153" mass="16794">MGFFDIINPFSYVTPVYADDGETEEVEVAAETTAIASESAEAPAKEQDSEPAFVASDPVEVDSTDEETVVEEEAEEEAVEEEEEEEEEDPVDPAEAIKAACAETLSCKSLKHHYEECVARVNDGSKESCAEEFLHLMHCIDKCAVPQIFAKLK</sequence>
<protein>
    <submittedName>
        <fullName evidence="1">Ubiquinol--cytochrome-c reductase subunit 6</fullName>
    </submittedName>
</protein>
<gene>
    <name evidence="1" type="primary">QCR6</name>
    <name evidence="1" type="ORF">IWW38_001237</name>
</gene>
<evidence type="ECO:0000313" key="1">
    <source>
        <dbReference type="EMBL" id="KAJ2898806.1"/>
    </source>
</evidence>
<organism evidence="1 2">
    <name type="scientific">Coemansia aciculifera</name>
    <dbReference type="NCBI Taxonomy" id="417176"/>
    <lineage>
        <taxon>Eukaryota</taxon>
        <taxon>Fungi</taxon>
        <taxon>Fungi incertae sedis</taxon>
        <taxon>Zoopagomycota</taxon>
        <taxon>Kickxellomycotina</taxon>
        <taxon>Kickxellomycetes</taxon>
        <taxon>Kickxellales</taxon>
        <taxon>Kickxellaceae</taxon>
        <taxon>Coemansia</taxon>
    </lineage>
</organism>
<reference evidence="1" key="1">
    <citation type="submission" date="2022-07" db="EMBL/GenBank/DDBJ databases">
        <title>Phylogenomic reconstructions and comparative analyses of Kickxellomycotina fungi.</title>
        <authorList>
            <person name="Reynolds N.K."/>
            <person name="Stajich J.E."/>
            <person name="Barry K."/>
            <person name="Grigoriev I.V."/>
            <person name="Crous P."/>
            <person name="Smith M.E."/>
        </authorList>
    </citation>
    <scope>NUCLEOTIDE SEQUENCE</scope>
    <source>
        <strain evidence="1">CBS 190363</strain>
    </source>
</reference>
<keyword evidence="2" id="KW-1185">Reference proteome</keyword>
<name>A0ACC1M7B8_9FUNG</name>
<comment type="caution">
    <text evidence="1">The sequence shown here is derived from an EMBL/GenBank/DDBJ whole genome shotgun (WGS) entry which is preliminary data.</text>
</comment>
<proteinExistence type="predicted"/>
<evidence type="ECO:0000313" key="2">
    <source>
        <dbReference type="Proteomes" id="UP001139981"/>
    </source>
</evidence>
<dbReference type="Proteomes" id="UP001139981">
    <property type="component" value="Unassembled WGS sequence"/>
</dbReference>